<evidence type="ECO:0000313" key="2">
    <source>
        <dbReference type="EMBL" id="KAK0622503.1"/>
    </source>
</evidence>
<keyword evidence="3" id="KW-1185">Reference proteome</keyword>
<sequence length="100" mass="10302">MVSFTTVVIALTAAASSVTAFTAPCNFPYDVCGWTLASQQYGYTYEELKAAHGGVDDGTLYNAVYGCRANGVIEYGTACPRGCQAGGVGSNNTPNANCNA</sequence>
<keyword evidence="1" id="KW-0732">Signal</keyword>
<dbReference type="EMBL" id="JAULSU010000003">
    <property type="protein sequence ID" value="KAK0622503.1"/>
    <property type="molecule type" value="Genomic_DNA"/>
</dbReference>
<reference evidence="2" key="1">
    <citation type="submission" date="2023-06" db="EMBL/GenBank/DDBJ databases">
        <title>Genome-scale phylogeny and comparative genomics of the fungal order Sordariales.</title>
        <authorList>
            <consortium name="Lawrence Berkeley National Laboratory"/>
            <person name="Hensen N."/>
            <person name="Bonometti L."/>
            <person name="Westerberg I."/>
            <person name="Brannstrom I.O."/>
            <person name="Guillou S."/>
            <person name="Cros-Aarteil S."/>
            <person name="Calhoun S."/>
            <person name="Haridas S."/>
            <person name="Kuo A."/>
            <person name="Mondo S."/>
            <person name="Pangilinan J."/>
            <person name="Riley R."/>
            <person name="Labutti K."/>
            <person name="Andreopoulos B."/>
            <person name="Lipzen A."/>
            <person name="Chen C."/>
            <person name="Yanf M."/>
            <person name="Daum C."/>
            <person name="Ng V."/>
            <person name="Clum A."/>
            <person name="Steindorff A."/>
            <person name="Ohm R."/>
            <person name="Martin F."/>
            <person name="Silar P."/>
            <person name="Natvig D."/>
            <person name="Lalanne C."/>
            <person name="Gautier V."/>
            <person name="Ament-Velasquez S.L."/>
            <person name="Kruys A."/>
            <person name="Hutchinson M.I."/>
            <person name="Powell A.J."/>
            <person name="Barry K."/>
            <person name="Miller A.N."/>
            <person name="Grigoriev I.V."/>
            <person name="Debuchy R."/>
            <person name="Gladieux P."/>
            <person name="Thoren M.H."/>
            <person name="Johannesson H."/>
        </authorList>
    </citation>
    <scope>NUCLEOTIDE SEQUENCE</scope>
    <source>
        <strain evidence="2">CBS 606.72</strain>
    </source>
</reference>
<comment type="caution">
    <text evidence="2">The sequence shown here is derived from an EMBL/GenBank/DDBJ whole genome shotgun (WGS) entry which is preliminary data.</text>
</comment>
<evidence type="ECO:0000256" key="1">
    <source>
        <dbReference type="SAM" id="SignalP"/>
    </source>
</evidence>
<evidence type="ECO:0000313" key="3">
    <source>
        <dbReference type="Proteomes" id="UP001175000"/>
    </source>
</evidence>
<dbReference type="Proteomes" id="UP001175000">
    <property type="component" value="Unassembled WGS sequence"/>
</dbReference>
<feature type="chain" id="PRO_5041241024" evidence="1">
    <location>
        <begin position="21"/>
        <end position="100"/>
    </location>
</feature>
<proteinExistence type="predicted"/>
<dbReference type="AlphaFoldDB" id="A0AA39WVP9"/>
<gene>
    <name evidence="2" type="ORF">B0T14DRAFT_494149</name>
</gene>
<accession>A0AA39WVP9</accession>
<organism evidence="2 3">
    <name type="scientific">Immersiella caudata</name>
    <dbReference type="NCBI Taxonomy" id="314043"/>
    <lineage>
        <taxon>Eukaryota</taxon>
        <taxon>Fungi</taxon>
        <taxon>Dikarya</taxon>
        <taxon>Ascomycota</taxon>
        <taxon>Pezizomycotina</taxon>
        <taxon>Sordariomycetes</taxon>
        <taxon>Sordariomycetidae</taxon>
        <taxon>Sordariales</taxon>
        <taxon>Lasiosphaeriaceae</taxon>
        <taxon>Immersiella</taxon>
    </lineage>
</organism>
<name>A0AA39WVP9_9PEZI</name>
<feature type="signal peptide" evidence="1">
    <location>
        <begin position="1"/>
        <end position="20"/>
    </location>
</feature>
<protein>
    <submittedName>
        <fullName evidence="2">Uncharacterized protein</fullName>
    </submittedName>
</protein>